<evidence type="ECO:0000313" key="3">
    <source>
        <dbReference type="EMBL" id="ETE62396.1"/>
    </source>
</evidence>
<dbReference type="EMBL" id="AZIM01003286">
    <property type="protein sequence ID" value="ETE62396.1"/>
    <property type="molecule type" value="Genomic_DNA"/>
</dbReference>
<gene>
    <name evidence="3" type="primary">PPP6R2</name>
    <name evidence="3" type="ORF">L345_11847</name>
</gene>
<organism evidence="3 4">
    <name type="scientific">Ophiophagus hannah</name>
    <name type="common">King cobra</name>
    <name type="synonym">Naja hannah</name>
    <dbReference type="NCBI Taxonomy" id="8665"/>
    <lineage>
        <taxon>Eukaryota</taxon>
        <taxon>Metazoa</taxon>
        <taxon>Chordata</taxon>
        <taxon>Craniata</taxon>
        <taxon>Vertebrata</taxon>
        <taxon>Euteleostomi</taxon>
        <taxon>Lepidosauria</taxon>
        <taxon>Squamata</taxon>
        <taxon>Bifurcata</taxon>
        <taxon>Unidentata</taxon>
        <taxon>Episquamata</taxon>
        <taxon>Toxicofera</taxon>
        <taxon>Serpentes</taxon>
        <taxon>Colubroidea</taxon>
        <taxon>Elapidae</taxon>
        <taxon>Elapinae</taxon>
        <taxon>Ophiophagus</taxon>
    </lineage>
</organism>
<sequence>MFWKFDLNATSHVDRLLEKEDVTLRELMDEDDVLQECKAQNRRLVDFLCRQPCMEELVQLISREPPLDVDEKVRFKYPNTACELLTSDVPQISDRLGGDEALWDVLYGFLDQEPPLNPLLASFFSKTIGSLIARKAEQVRGENLNYINLEVAVKLKQACSKAPAMAPIWSEHDLFLTWAYFSTCSLEGLSDSFCQGFEKFHPVSSGILQGIEPRLKDFHQLLLHPPKAALLGSDSKQEQETPLLCSPLEPLDGDGFLLSRGARGPFDRQPGLSGEAFLPPSSSLARGRGQLSSAVAPRFGFFRAEGGMRRGNMGHLTRIANTVVQAVEKAPPGQSQAREFIIRGSGMWPSQLCSLCVLIGLPEDCQGRWESFVEETLVEANRRNTVDLVRRGLLHPTSQSLLLLLLLLLLPQAFSEYQVQQMTALFMDQFGFSDEEFADQDDNINAPFDRIAEINFSIDVDDDSASASLFETCCSERIQQFDDSEGEEEEEEEEDIWEENNVNYAAQAKSRSRLENGEHDGSMDSGEEEAEKGTVVHSEDPWKAENQAADPSSEGPGWRTATEPVKSKPPASWVATDIGSSVWDSVTPSMKAPEERGWAQFPDFQPFCWAVAQGAVRRAETLRPSERETRLFPSSSEATPRCSSPVENDSHNSEGSPRQSQDENASKGVSLILRQHTKEPSLGTCSLVREEALHDGASPASPCTASTAASPCAWNVCVARKAPLVASDSSSSGGSDSEEEEEVASVVTETLRPGSGQETAPLTVDAKKEKALFIRCGRGQQGARGEGPKTPSRCPGSGTEKLGRAGCGEPPEEKALQSWRMEEGHRWDSPGARSSLAGKASLGGS</sequence>
<evidence type="ECO:0000256" key="1">
    <source>
        <dbReference type="ARBA" id="ARBA00006180"/>
    </source>
</evidence>
<comment type="similarity">
    <text evidence="1">Belongs to the SAPS family.</text>
</comment>
<dbReference type="InterPro" id="IPR007587">
    <property type="entry name" value="SAPS"/>
</dbReference>
<proteinExistence type="inferred from homology"/>
<dbReference type="GO" id="GO:0005634">
    <property type="term" value="C:nucleus"/>
    <property type="evidence" value="ECO:0007669"/>
    <property type="project" value="TreeGrafter"/>
</dbReference>
<name>V8NK87_OPHHA</name>
<accession>V8NK87</accession>
<dbReference type="AlphaFoldDB" id="V8NK87"/>
<evidence type="ECO:0000313" key="4">
    <source>
        <dbReference type="Proteomes" id="UP000018936"/>
    </source>
</evidence>
<feature type="compositionally biased region" description="Low complexity" evidence="2">
    <location>
        <begin position="725"/>
        <end position="735"/>
    </location>
</feature>
<dbReference type="GO" id="GO:0005829">
    <property type="term" value="C:cytosol"/>
    <property type="evidence" value="ECO:0007669"/>
    <property type="project" value="TreeGrafter"/>
</dbReference>
<feature type="non-terminal residue" evidence="3">
    <location>
        <position position="1"/>
    </location>
</feature>
<feature type="compositionally biased region" description="Basic and acidic residues" evidence="2">
    <location>
        <begin position="621"/>
        <end position="630"/>
    </location>
</feature>
<feature type="compositionally biased region" description="Acidic residues" evidence="2">
    <location>
        <begin position="482"/>
        <end position="498"/>
    </location>
</feature>
<feature type="region of interest" description="Disordered" evidence="2">
    <location>
        <begin position="480"/>
        <end position="573"/>
    </location>
</feature>
<feature type="region of interest" description="Disordered" evidence="2">
    <location>
        <begin position="725"/>
        <end position="845"/>
    </location>
</feature>
<feature type="compositionally biased region" description="Basic and acidic residues" evidence="2">
    <location>
        <begin position="531"/>
        <end position="543"/>
    </location>
</feature>
<dbReference type="PANTHER" id="PTHR12634">
    <property type="entry name" value="SIT4 YEAST -ASSOCIATING PROTEIN-RELATED"/>
    <property type="match status" value="1"/>
</dbReference>
<comment type="caution">
    <text evidence="3">The sequence shown here is derived from an EMBL/GenBank/DDBJ whole genome shotgun (WGS) entry which is preliminary data.</text>
</comment>
<feature type="compositionally biased region" description="Polar residues" evidence="2">
    <location>
        <begin position="632"/>
        <end position="659"/>
    </location>
</feature>
<dbReference type="PANTHER" id="PTHR12634:SF15">
    <property type="entry name" value="SERINE_THREONINE-PROTEIN PHOSPHATASE 6 REGULATORY SUBUNIT 2"/>
    <property type="match status" value="1"/>
</dbReference>
<dbReference type="GO" id="GO:0019903">
    <property type="term" value="F:protein phosphatase binding"/>
    <property type="evidence" value="ECO:0007669"/>
    <property type="project" value="InterPro"/>
</dbReference>
<dbReference type="OrthoDB" id="295029at2759"/>
<keyword evidence="4" id="KW-1185">Reference proteome</keyword>
<feature type="compositionally biased region" description="Basic and acidic residues" evidence="2">
    <location>
        <begin position="811"/>
        <end position="828"/>
    </location>
</feature>
<protein>
    <submittedName>
        <fullName evidence="3">Serine/threonine-protein phosphatase 6 regulatory subunit 2</fullName>
    </submittedName>
</protein>
<reference evidence="3 4" key="1">
    <citation type="journal article" date="2013" name="Proc. Natl. Acad. Sci. U.S.A.">
        <title>The king cobra genome reveals dynamic gene evolution and adaptation in the snake venom system.</title>
        <authorList>
            <person name="Vonk F.J."/>
            <person name="Casewell N.R."/>
            <person name="Henkel C.V."/>
            <person name="Heimberg A.M."/>
            <person name="Jansen H.J."/>
            <person name="McCleary R.J."/>
            <person name="Kerkkamp H.M."/>
            <person name="Vos R.A."/>
            <person name="Guerreiro I."/>
            <person name="Calvete J.J."/>
            <person name="Wuster W."/>
            <person name="Woods A.E."/>
            <person name="Logan J.M."/>
            <person name="Harrison R.A."/>
            <person name="Castoe T.A."/>
            <person name="de Koning A.P."/>
            <person name="Pollock D.D."/>
            <person name="Yandell M."/>
            <person name="Calderon D."/>
            <person name="Renjifo C."/>
            <person name="Currier R.B."/>
            <person name="Salgado D."/>
            <person name="Pla D."/>
            <person name="Sanz L."/>
            <person name="Hyder A.S."/>
            <person name="Ribeiro J.M."/>
            <person name="Arntzen J.W."/>
            <person name="van den Thillart G.E."/>
            <person name="Boetzer M."/>
            <person name="Pirovano W."/>
            <person name="Dirks R.P."/>
            <person name="Spaink H.P."/>
            <person name="Duboule D."/>
            <person name="McGlinn E."/>
            <person name="Kini R.M."/>
            <person name="Richardson M.K."/>
        </authorList>
    </citation>
    <scope>NUCLEOTIDE SEQUENCE</scope>
    <source>
        <tissue evidence="3">Blood</tissue>
    </source>
</reference>
<dbReference type="Proteomes" id="UP000018936">
    <property type="component" value="Unassembled WGS sequence"/>
</dbReference>
<dbReference type="GO" id="GO:0019888">
    <property type="term" value="F:protein phosphatase regulator activity"/>
    <property type="evidence" value="ECO:0007669"/>
    <property type="project" value="TreeGrafter"/>
</dbReference>
<dbReference type="Pfam" id="PF04499">
    <property type="entry name" value="SAPS"/>
    <property type="match status" value="1"/>
</dbReference>
<feature type="compositionally biased region" description="Basic and acidic residues" evidence="2">
    <location>
        <begin position="512"/>
        <end position="522"/>
    </location>
</feature>
<evidence type="ECO:0000256" key="2">
    <source>
        <dbReference type="SAM" id="MobiDB-lite"/>
    </source>
</evidence>
<feature type="compositionally biased region" description="Low complexity" evidence="2">
    <location>
        <begin position="831"/>
        <end position="845"/>
    </location>
</feature>
<feature type="region of interest" description="Disordered" evidence="2">
    <location>
        <begin position="621"/>
        <end position="666"/>
    </location>
</feature>